<proteinExistence type="predicted"/>
<dbReference type="InterPro" id="IPR052415">
    <property type="entry name" value="Diphthine_MTase"/>
</dbReference>
<name>A0A834VCA5_SARSC</name>
<reference evidence="5" key="3">
    <citation type="submission" date="2022-06" db="UniProtKB">
        <authorList>
            <consortium name="EnsemblMetazoa"/>
        </authorList>
    </citation>
    <scope>IDENTIFICATION</scope>
</reference>
<dbReference type="GO" id="GO:0061685">
    <property type="term" value="F:diphthine methylesterase activity"/>
    <property type="evidence" value="ECO:0007669"/>
    <property type="project" value="TreeGrafter"/>
</dbReference>
<evidence type="ECO:0000256" key="3">
    <source>
        <dbReference type="ARBA" id="ARBA00043952"/>
    </source>
</evidence>
<evidence type="ECO:0000313" key="4">
    <source>
        <dbReference type="EMBL" id="KAF7491491.1"/>
    </source>
</evidence>
<evidence type="ECO:0000313" key="6">
    <source>
        <dbReference type="Proteomes" id="UP000070412"/>
    </source>
</evidence>
<dbReference type="SUPFAM" id="SSF50978">
    <property type="entry name" value="WD40 repeat-like"/>
    <property type="match status" value="1"/>
</dbReference>
<dbReference type="PANTHER" id="PTHR46042">
    <property type="entry name" value="DIPHTHINE METHYLTRANSFERASE"/>
    <property type="match status" value="1"/>
</dbReference>
<dbReference type="AlphaFoldDB" id="A0A834VCA5"/>
<dbReference type="OrthoDB" id="1930760at2759"/>
<comment type="pathway">
    <text evidence="3">Protein modification.</text>
</comment>
<keyword evidence="1" id="KW-0853">WD repeat</keyword>
<reference evidence="6" key="1">
    <citation type="journal article" date="2020" name="PLoS Negl. Trop. Dis.">
        <title>High-quality nuclear genome for Sarcoptes scabiei-A critical resource for a neglected parasite.</title>
        <authorList>
            <person name="Korhonen P.K."/>
            <person name="Gasser R.B."/>
            <person name="Ma G."/>
            <person name="Wang T."/>
            <person name="Stroehlein A.J."/>
            <person name="Young N.D."/>
            <person name="Ang C.S."/>
            <person name="Fernando D.D."/>
            <person name="Lu H.C."/>
            <person name="Taylor S."/>
            <person name="Reynolds S.L."/>
            <person name="Mofiz E."/>
            <person name="Najaraj S.H."/>
            <person name="Gowda H."/>
            <person name="Madugundu A."/>
            <person name="Renuse S."/>
            <person name="Holt D."/>
            <person name="Pandey A."/>
            <person name="Papenfuss A.T."/>
            <person name="Fischer K."/>
        </authorList>
    </citation>
    <scope>NUCLEOTIDE SEQUENCE [LARGE SCALE GENOMIC DNA]</scope>
</reference>
<dbReference type="GO" id="GO:0005737">
    <property type="term" value="C:cytoplasm"/>
    <property type="evidence" value="ECO:0007669"/>
    <property type="project" value="TreeGrafter"/>
</dbReference>
<dbReference type="EnsemblMetazoa" id="SSS_6092s_mrna">
    <property type="protein sequence ID" value="KAF7491491.1"/>
    <property type="gene ID" value="SSS_6092"/>
</dbReference>
<protein>
    <submittedName>
        <fullName evidence="4 5">Uncharacterized protein</fullName>
    </submittedName>
</protein>
<dbReference type="Proteomes" id="UP000070412">
    <property type="component" value="Unassembled WGS sequence"/>
</dbReference>
<keyword evidence="6" id="KW-1185">Reference proteome</keyword>
<dbReference type="EMBL" id="WVUK01000059">
    <property type="protein sequence ID" value="KAF7491491.1"/>
    <property type="molecule type" value="Genomic_DNA"/>
</dbReference>
<dbReference type="GO" id="GO:0017183">
    <property type="term" value="P:protein histidyl modification to diphthamide"/>
    <property type="evidence" value="ECO:0007669"/>
    <property type="project" value="TreeGrafter"/>
</dbReference>
<gene>
    <name evidence="4" type="ORF">SSS_6092</name>
</gene>
<evidence type="ECO:0000256" key="1">
    <source>
        <dbReference type="ARBA" id="ARBA00022574"/>
    </source>
</evidence>
<sequence>MDTWQKSHQSAMSIWEVSKILSIPQNPCVIEYSIKFHCFIIGTYELIAATDPSRNRLTEQEWSQINNRIGSLVIVDGENNLIHLHHCRQGGVFDLIISRHRFIDRFNNRKDDYQTILAAHSNGFIGVYRFNGTRIDNPIKLLNTECEMLTSVSDYSDHHNLSWTILSGCSQGHIHCFRLENSFGIDAEENEFIDDYSNRTNKPDYSKHLISVANDPIWYLRLFTFPSSQKYCQNETIGTNNEPNSMFSLLFVCSEDCRWRIFDANDQNEFVEIYANSDCKYGSTSIELYRQKQLEENLHSMLILIGSYDEQIRLYGLKIQNKIGDEEENVDSLKRILSCILLKTIHIPQSGIWRMKTFENYVLIAAMFSGVFLIEFQFSSLNFVDVNFRIDYELRNLFIDNRDSIALSKSNDSLTQQKHLIYGVAADENFTRIMVSSFYRKENFLLIQRHNNTFSNVD</sequence>
<organism evidence="4">
    <name type="scientific">Sarcoptes scabiei</name>
    <name type="common">Itch mite</name>
    <name type="synonym">Acarus scabiei</name>
    <dbReference type="NCBI Taxonomy" id="52283"/>
    <lineage>
        <taxon>Eukaryota</taxon>
        <taxon>Metazoa</taxon>
        <taxon>Ecdysozoa</taxon>
        <taxon>Arthropoda</taxon>
        <taxon>Chelicerata</taxon>
        <taxon>Arachnida</taxon>
        <taxon>Acari</taxon>
        <taxon>Acariformes</taxon>
        <taxon>Sarcoptiformes</taxon>
        <taxon>Astigmata</taxon>
        <taxon>Psoroptidia</taxon>
        <taxon>Sarcoptoidea</taxon>
        <taxon>Sarcoptidae</taxon>
        <taxon>Sarcoptinae</taxon>
        <taxon>Sarcoptes</taxon>
    </lineage>
</organism>
<evidence type="ECO:0000256" key="2">
    <source>
        <dbReference type="ARBA" id="ARBA00022737"/>
    </source>
</evidence>
<reference evidence="4" key="2">
    <citation type="submission" date="2020-01" db="EMBL/GenBank/DDBJ databases">
        <authorList>
            <person name="Korhonen P.K.K."/>
            <person name="Guangxu M.G."/>
            <person name="Wang T.W."/>
            <person name="Stroehlein A.J.S."/>
            <person name="Young N.D."/>
            <person name="Ang C.-S.A."/>
            <person name="Fernando D.W.F."/>
            <person name="Lu H.L."/>
            <person name="Taylor S.T."/>
            <person name="Ehtesham M.E.M."/>
            <person name="Najaraj S.H.N."/>
            <person name="Harsha G.H.G."/>
            <person name="Madugundu A.M."/>
            <person name="Renuse S.R."/>
            <person name="Holt D.H."/>
            <person name="Pandey A.P."/>
            <person name="Papenfuss A.P."/>
            <person name="Gasser R.B.G."/>
            <person name="Fischer K.F."/>
        </authorList>
    </citation>
    <scope>NUCLEOTIDE SEQUENCE</scope>
    <source>
        <strain evidence="4">SSS_KF_BRIS2020</strain>
    </source>
</reference>
<keyword evidence="2" id="KW-0677">Repeat</keyword>
<evidence type="ECO:0000313" key="5">
    <source>
        <dbReference type="EnsemblMetazoa" id="KAF7491491.1"/>
    </source>
</evidence>
<dbReference type="PANTHER" id="PTHR46042:SF1">
    <property type="entry name" value="DIPHTHINE METHYLTRANSFERASE"/>
    <property type="match status" value="1"/>
</dbReference>
<accession>A0A834VCA5</accession>
<dbReference type="InterPro" id="IPR036322">
    <property type="entry name" value="WD40_repeat_dom_sf"/>
</dbReference>